<keyword evidence="9" id="KW-1185">Reference proteome</keyword>
<evidence type="ECO:0000259" key="7">
    <source>
        <dbReference type="PROSITE" id="PS50988"/>
    </source>
</evidence>
<dbReference type="GO" id="GO:0003723">
    <property type="term" value="F:RNA binding"/>
    <property type="evidence" value="ECO:0007669"/>
    <property type="project" value="UniProtKB-KW"/>
</dbReference>
<dbReference type="Pfam" id="PF05731">
    <property type="entry name" value="TROVE"/>
    <property type="match status" value="1"/>
</dbReference>
<reference evidence="10" key="1">
    <citation type="submission" date="2016-06" db="UniProtKB">
        <authorList>
            <consortium name="WormBaseParasite"/>
        </authorList>
    </citation>
    <scope>IDENTIFICATION</scope>
</reference>
<organism evidence="10">
    <name type="scientific">Onchocerca flexuosa</name>
    <dbReference type="NCBI Taxonomy" id="387005"/>
    <lineage>
        <taxon>Eukaryota</taxon>
        <taxon>Metazoa</taxon>
        <taxon>Ecdysozoa</taxon>
        <taxon>Nematoda</taxon>
        <taxon>Chromadorea</taxon>
        <taxon>Rhabditida</taxon>
        <taxon>Spirurina</taxon>
        <taxon>Spiruromorpha</taxon>
        <taxon>Filarioidea</taxon>
        <taxon>Onchocercidae</taxon>
        <taxon>Onchocerca</taxon>
    </lineage>
</organism>
<evidence type="ECO:0000256" key="3">
    <source>
        <dbReference type="ARBA" id="ARBA00022490"/>
    </source>
</evidence>
<dbReference type="PANTHER" id="PTHR14202">
    <property type="entry name" value="60 KDA RIBONUCLEOPROTEIN SSA/RO"/>
    <property type="match status" value="1"/>
</dbReference>
<evidence type="ECO:0000256" key="1">
    <source>
        <dbReference type="ARBA" id="ARBA00004496"/>
    </source>
</evidence>
<dbReference type="STRING" id="387005.A0A183I1S3"/>
<comment type="subcellular location">
    <subcellularLocation>
        <location evidence="1">Cytoplasm</location>
    </subcellularLocation>
</comment>
<evidence type="ECO:0000313" key="9">
    <source>
        <dbReference type="Proteomes" id="UP000267606"/>
    </source>
</evidence>
<name>A0A183I1S3_9BILA</name>
<dbReference type="SUPFAM" id="SSF53300">
    <property type="entry name" value="vWA-like"/>
    <property type="match status" value="1"/>
</dbReference>
<keyword evidence="5" id="KW-0694">RNA-binding</keyword>
<dbReference type="InterPro" id="IPR036465">
    <property type="entry name" value="vWFA_dom_sf"/>
</dbReference>
<proteinExistence type="inferred from homology"/>
<dbReference type="EMBL" id="UZAJ01040334">
    <property type="protein sequence ID" value="VDP14393.1"/>
    <property type="molecule type" value="Genomic_DNA"/>
</dbReference>
<feature type="domain" description="TROVE" evidence="7">
    <location>
        <begin position="54"/>
        <end position="572"/>
    </location>
</feature>
<keyword evidence="3" id="KW-0963">Cytoplasm</keyword>
<keyword evidence="6" id="KW-0687">Ribonucleoprotein</keyword>
<dbReference type="PROSITE" id="PS50988">
    <property type="entry name" value="TROVE"/>
    <property type="match status" value="1"/>
</dbReference>
<dbReference type="GO" id="GO:0046872">
    <property type="term" value="F:metal ion binding"/>
    <property type="evidence" value="ECO:0007669"/>
    <property type="project" value="UniProtKB-KW"/>
</dbReference>
<evidence type="ECO:0000256" key="6">
    <source>
        <dbReference type="ARBA" id="ARBA00023274"/>
    </source>
</evidence>
<dbReference type="InterPro" id="IPR056800">
    <property type="entry name" value="vWA_Ro60"/>
</dbReference>
<comment type="similarity">
    <text evidence="2">Belongs to the Ro 60 kDa family.</text>
</comment>
<evidence type="ECO:0000313" key="8">
    <source>
        <dbReference type="EMBL" id="VDP14393.1"/>
    </source>
</evidence>
<dbReference type="Gene3D" id="3.40.50.410">
    <property type="entry name" value="von Willebrand factor, type A domain"/>
    <property type="match status" value="1"/>
</dbReference>
<sequence length="745" mass="85804">MNIVEYLSSSHTDDPRYCLNIAFAVRTLQQQNESRYFAESGAIVNTCAFLDAKYNRQYRNSSFLVTDIGIAGNQLFPTPTSDDEFVRRFLMLGNCEGIYFARQKVFTCILVPGKGLIILQQILEISQSNYAPKIEPLLIALALCARYKVRDTQSKRKLPWDTEEEPEKLFPDAVCRDIRPVMENTYQKCLQQLALFSVHKVCLTPTHLFMFINYCKVVSKQSGLKKDSNGWGRALRATVIKWYYNQTPDRLAVMVTKYRHRINYSHRDLFCLSHIHPKQSFPPECNYWQHQQDYENIIAYVVKGSEKVRKRRQELFLKRQSKRQHLDLEETERVRQTLEELNLKRTEKKKVSEDVEVTTSTSSRKVADSQVTNALKYIDAFEELQNLTSANIDRAVSLILQYGKQTFILLIVSTGIAVTTSKVSFEKEQIPEELLSSKKVWGALLRRMTLPTMLKNIGRMSGIDLFNEADDSVFNYLSDVLSNITWFFYDDDKNYTDFTRDDPASLVVRRLNDIEKLKQERLHPLAILFAKMNYEHGHEMRGNRVWKPVRSIQKAFDNAFYNCFDAVEVTNKQYLIAVDISDSMDSFVQGTMLACSQAAATLSMALIQHEENVVPLAFSNFLAPLEWDKFMSLGEYLSATKNLIYGKTDCALPMCWAIENAVYVDVFIILTDNDVSVKSMKPSDAIRWYREQMDVPNAKLIVIAMSGKSESLANPSDPNMLVIYGMNPSVPQVIYDFVRDFQPTH</sequence>
<evidence type="ECO:0000256" key="4">
    <source>
        <dbReference type="ARBA" id="ARBA00022723"/>
    </source>
</evidence>
<evidence type="ECO:0000313" key="10">
    <source>
        <dbReference type="WBParaSite" id="OFLC_0001368601-mRNA-1"/>
    </source>
</evidence>
<keyword evidence="4" id="KW-0479">Metal-binding</keyword>
<dbReference type="GO" id="GO:0005737">
    <property type="term" value="C:cytoplasm"/>
    <property type="evidence" value="ECO:0007669"/>
    <property type="project" value="UniProtKB-SubCell"/>
</dbReference>
<evidence type="ECO:0000256" key="5">
    <source>
        <dbReference type="ARBA" id="ARBA00022884"/>
    </source>
</evidence>
<dbReference type="AlphaFoldDB" id="A0A183I1S3"/>
<evidence type="ECO:0000256" key="2">
    <source>
        <dbReference type="ARBA" id="ARBA00007814"/>
    </source>
</evidence>
<dbReference type="WBParaSite" id="OFLC_0001368601-mRNA-1">
    <property type="protein sequence ID" value="OFLC_0001368601-mRNA-1"/>
    <property type="gene ID" value="OFLC_0001368601"/>
</dbReference>
<accession>A0A183I1S3</accession>
<dbReference type="Proteomes" id="UP000267606">
    <property type="component" value="Unassembled WGS sequence"/>
</dbReference>
<gene>
    <name evidence="8" type="ORF">OFLC_LOCUS13685</name>
</gene>
<dbReference type="Pfam" id="PF25045">
    <property type="entry name" value="vWA_Ro60"/>
    <property type="match status" value="1"/>
</dbReference>
<dbReference type="SUPFAM" id="SSF140864">
    <property type="entry name" value="TROVE domain-like"/>
    <property type="match status" value="3"/>
</dbReference>
<protein>
    <submittedName>
        <fullName evidence="10">TROVE domain-containing protein</fullName>
    </submittedName>
</protein>
<dbReference type="InterPro" id="IPR008858">
    <property type="entry name" value="TROVE_dom"/>
</dbReference>
<dbReference type="InterPro" id="IPR037214">
    <property type="entry name" value="TROVE_dom_sf"/>
</dbReference>
<dbReference type="PANTHER" id="PTHR14202:SF0">
    <property type="entry name" value="RNA-BINDING PROTEIN RO60"/>
    <property type="match status" value="1"/>
</dbReference>
<dbReference type="GO" id="GO:1990904">
    <property type="term" value="C:ribonucleoprotein complex"/>
    <property type="evidence" value="ECO:0007669"/>
    <property type="project" value="UniProtKB-KW"/>
</dbReference>
<reference evidence="8 9" key="2">
    <citation type="submission" date="2018-11" db="EMBL/GenBank/DDBJ databases">
        <authorList>
            <consortium name="Pathogen Informatics"/>
        </authorList>
    </citation>
    <scope>NUCLEOTIDE SEQUENCE [LARGE SCALE GENOMIC DNA]</scope>
</reference>
<dbReference type="InterPro" id="IPR040322">
    <property type="entry name" value="TROVE2"/>
</dbReference>